<gene>
    <name evidence="2" type="ORF">JXQ802_LOCUS814</name>
</gene>
<feature type="compositionally biased region" description="Low complexity" evidence="1">
    <location>
        <begin position="20"/>
        <end position="31"/>
    </location>
</feature>
<evidence type="ECO:0008006" key="4">
    <source>
        <dbReference type="Google" id="ProtNLM"/>
    </source>
</evidence>
<proteinExistence type="predicted"/>
<dbReference type="AlphaFoldDB" id="A0A813NAN9"/>
<dbReference type="CDD" id="cd11717">
    <property type="entry name" value="THUMP_THUMPD1_like"/>
    <property type="match status" value="1"/>
</dbReference>
<accession>A0A813NAN9</accession>
<dbReference type="EMBL" id="CAJNOL010000008">
    <property type="protein sequence ID" value="CAF0735728.1"/>
    <property type="molecule type" value="Genomic_DNA"/>
</dbReference>
<dbReference type="PANTHER" id="PTHR13452:SF10">
    <property type="entry name" value="THUMP DOMAIN-CONTAINING PROTEIN 1"/>
    <property type="match status" value="1"/>
</dbReference>
<dbReference type="GO" id="GO:0003723">
    <property type="term" value="F:RNA binding"/>
    <property type="evidence" value="ECO:0007669"/>
    <property type="project" value="InterPro"/>
</dbReference>
<dbReference type="Proteomes" id="UP000663870">
    <property type="component" value="Unassembled WGS sequence"/>
</dbReference>
<feature type="compositionally biased region" description="Basic residues" evidence="1">
    <location>
        <begin position="1"/>
        <end position="18"/>
    </location>
</feature>
<keyword evidence="3" id="KW-1185">Reference proteome</keyword>
<evidence type="ECO:0000313" key="3">
    <source>
        <dbReference type="Proteomes" id="UP000663870"/>
    </source>
</evidence>
<feature type="region of interest" description="Disordered" evidence="1">
    <location>
        <begin position="283"/>
        <end position="322"/>
    </location>
</feature>
<sequence length="322" mass="37717">MVRVKHQKPARRNYHQNKRSNISNTTNSSNHNTIQVDQHGFFVTFCSSKESFVRNEVYNLLNRFADQLCGPEFSEEKDIDNEIPNLNDLDSALENEKLKLNNSNKKIRRFQIVRSGTKHSFFVTSILPIISLNKLIELIFNTCIQTKEQHSRYIERLIPISFICKAYEDDLRKLIIKKEFIEQILLLINENDTSNNIIWFDVQAKKSNNTTLKSSHLEEILINDLISRKSDDLNGKILKRDYKKPQIHILIHVIRNLILISVVRNYDMYKKYNLASINLAVTTTEEGQQQQNKITFADDDDDDDDDDEDEHDDDNNNEETNE</sequence>
<organism evidence="2 3">
    <name type="scientific">Rotaria sordida</name>
    <dbReference type="NCBI Taxonomy" id="392033"/>
    <lineage>
        <taxon>Eukaryota</taxon>
        <taxon>Metazoa</taxon>
        <taxon>Spiralia</taxon>
        <taxon>Gnathifera</taxon>
        <taxon>Rotifera</taxon>
        <taxon>Eurotatoria</taxon>
        <taxon>Bdelloidea</taxon>
        <taxon>Philodinida</taxon>
        <taxon>Philodinidae</taxon>
        <taxon>Rotaria</taxon>
    </lineage>
</organism>
<dbReference type="PANTHER" id="PTHR13452">
    <property type="entry name" value="THUMP DOMAIN CONTAINING PROTEIN 1-RELATED"/>
    <property type="match status" value="1"/>
</dbReference>
<protein>
    <recommendedName>
        <fullName evidence="4">THUMP domain-containing protein</fullName>
    </recommendedName>
</protein>
<dbReference type="SUPFAM" id="SSF143437">
    <property type="entry name" value="THUMP domain-like"/>
    <property type="match status" value="1"/>
</dbReference>
<feature type="compositionally biased region" description="Acidic residues" evidence="1">
    <location>
        <begin position="297"/>
        <end position="322"/>
    </location>
</feature>
<name>A0A813NAN9_9BILA</name>
<dbReference type="InterPro" id="IPR040183">
    <property type="entry name" value="THUMPD1-like"/>
</dbReference>
<dbReference type="GO" id="GO:0006400">
    <property type="term" value="P:tRNA modification"/>
    <property type="evidence" value="ECO:0007669"/>
    <property type="project" value="InterPro"/>
</dbReference>
<reference evidence="2" key="1">
    <citation type="submission" date="2021-02" db="EMBL/GenBank/DDBJ databases">
        <authorList>
            <person name="Nowell W R."/>
        </authorList>
    </citation>
    <scope>NUCLEOTIDE SEQUENCE</scope>
</reference>
<evidence type="ECO:0000256" key="1">
    <source>
        <dbReference type="SAM" id="MobiDB-lite"/>
    </source>
</evidence>
<feature type="region of interest" description="Disordered" evidence="1">
    <location>
        <begin position="1"/>
        <end position="31"/>
    </location>
</feature>
<evidence type="ECO:0000313" key="2">
    <source>
        <dbReference type="EMBL" id="CAF0735728.1"/>
    </source>
</evidence>
<feature type="compositionally biased region" description="Polar residues" evidence="1">
    <location>
        <begin position="283"/>
        <end position="294"/>
    </location>
</feature>
<comment type="caution">
    <text evidence="2">The sequence shown here is derived from an EMBL/GenBank/DDBJ whole genome shotgun (WGS) entry which is preliminary data.</text>
</comment>